<name>A0ABY7U182_9SPHN</name>
<evidence type="ECO:0000313" key="4">
    <source>
        <dbReference type="EMBL" id="WCT78885.1"/>
    </source>
</evidence>
<gene>
    <name evidence="4" type="ORF">PQ457_07985</name>
</gene>
<reference evidence="4 5" key="1">
    <citation type="submission" date="2023-02" db="EMBL/GenBank/DDBJ databases">
        <title>Genome sequence of Novosphingobium humi KACC 19094.</title>
        <authorList>
            <person name="Kim S."/>
            <person name="Heo J."/>
            <person name="Kwon S.-W."/>
        </authorList>
    </citation>
    <scope>NUCLEOTIDE SEQUENCE [LARGE SCALE GENOMIC DNA]</scope>
    <source>
        <strain evidence="4 5">KACC 19094</strain>
    </source>
</reference>
<evidence type="ECO:0000256" key="2">
    <source>
        <dbReference type="SAM" id="MobiDB-lite"/>
    </source>
</evidence>
<dbReference type="Gene3D" id="3.30.2320.10">
    <property type="entry name" value="hypothetical protein PF0899 domain"/>
    <property type="match status" value="1"/>
</dbReference>
<dbReference type="SUPFAM" id="SSF56563">
    <property type="entry name" value="Major capsid protein gp5"/>
    <property type="match status" value="1"/>
</dbReference>
<dbReference type="RefSeq" id="WP_273619185.1">
    <property type="nucleotide sequence ID" value="NZ_CP117417.1"/>
</dbReference>
<comment type="subcellular location">
    <subcellularLocation>
        <location evidence="1">Virion</location>
    </subcellularLocation>
</comment>
<dbReference type="Pfam" id="PF05065">
    <property type="entry name" value="Phage_capsid"/>
    <property type="match status" value="1"/>
</dbReference>
<organism evidence="4 5">
    <name type="scientific">Novosphingobium humi</name>
    <dbReference type="NCBI Taxonomy" id="2282397"/>
    <lineage>
        <taxon>Bacteria</taxon>
        <taxon>Pseudomonadati</taxon>
        <taxon>Pseudomonadota</taxon>
        <taxon>Alphaproteobacteria</taxon>
        <taxon>Sphingomonadales</taxon>
        <taxon>Sphingomonadaceae</taxon>
        <taxon>Novosphingobium</taxon>
    </lineage>
</organism>
<dbReference type="NCBIfam" id="TIGR01554">
    <property type="entry name" value="major_cap_HK97"/>
    <property type="match status" value="1"/>
</dbReference>
<protein>
    <submittedName>
        <fullName evidence="4">Phage major capsid protein</fullName>
    </submittedName>
</protein>
<feature type="domain" description="Phage capsid-like C-terminal" evidence="3">
    <location>
        <begin position="145"/>
        <end position="423"/>
    </location>
</feature>
<dbReference type="Proteomes" id="UP001218231">
    <property type="component" value="Chromosome"/>
</dbReference>
<evidence type="ECO:0000313" key="5">
    <source>
        <dbReference type="Proteomes" id="UP001218231"/>
    </source>
</evidence>
<feature type="region of interest" description="Disordered" evidence="2">
    <location>
        <begin position="67"/>
        <end position="97"/>
    </location>
</feature>
<dbReference type="EMBL" id="CP117417">
    <property type="protein sequence ID" value="WCT78885.1"/>
    <property type="molecule type" value="Genomic_DNA"/>
</dbReference>
<dbReference type="Gene3D" id="3.30.2400.10">
    <property type="entry name" value="Major capsid protein gp5"/>
    <property type="match status" value="1"/>
</dbReference>
<accession>A0ABY7U182</accession>
<evidence type="ECO:0000259" key="3">
    <source>
        <dbReference type="Pfam" id="PF05065"/>
    </source>
</evidence>
<sequence length="425" mass="46323">MPTLTELHETRGRLVTQAREALDAITANTDDARTAELEARHDTIMAEFDKIEANIKREERHAQIEAQMEERQRRNRPLGPDVTTGGQNDGEQRTDEQRQAEYRDAFMAMLREGGDMGAMTTEQRQLLRAGYQELRTQTAGTNAAGGYTVPVQMANDIVQVMKDWGPMYDPGITNEVSTGGGNQFTIPTNDDTANTASALAEGADLTDDGSGDAVFGQARFDAYVDATPWVKISFELLQDSAFDIQGFISGALGERLGRRANARLTTGSGVNQPNGIVTAAPVGITAASAVAIASDELITFQHSVNQAYRRSPKARWMFADSTLAVLRKLKDGQGNYLWQMGDIRAGVSDMLLDKPYSINDDVPAIATGNKAIIFGDFSRYWVRKVGGPVIGTVRERFWPKVGLAGLIRYDGELVDAAAIKALKLA</sequence>
<proteinExistence type="predicted"/>
<dbReference type="InterPro" id="IPR054612">
    <property type="entry name" value="Phage_capsid-like_C"/>
</dbReference>
<dbReference type="InterPro" id="IPR024455">
    <property type="entry name" value="Phage_capsid"/>
</dbReference>
<evidence type="ECO:0000256" key="1">
    <source>
        <dbReference type="ARBA" id="ARBA00004328"/>
    </source>
</evidence>
<keyword evidence="5" id="KW-1185">Reference proteome</keyword>